<keyword evidence="4" id="KW-1133">Transmembrane helix</keyword>
<keyword evidence="6" id="KW-1015">Disulfide bond</keyword>
<proteinExistence type="predicted"/>
<dbReference type="PANTHER" id="PTHR22650">
    <property type="entry name" value="GLYCOPROTEIN IB BETA"/>
    <property type="match status" value="1"/>
</dbReference>
<evidence type="ECO:0000313" key="8">
    <source>
        <dbReference type="Ensembl" id="ENSMMDP00005043500.1"/>
    </source>
</evidence>
<dbReference type="PANTHER" id="PTHR22650:SF4">
    <property type="entry name" value="LEUCINE-RICH REPEAT AND TRANSMEMBRANE DOMAIN-CONTAINING PROTEIN 2-LIKE"/>
    <property type="match status" value="1"/>
</dbReference>
<dbReference type="Ensembl" id="ENSMMDT00005044377.1">
    <property type="protein sequence ID" value="ENSMMDP00005043500.1"/>
    <property type="gene ID" value="ENSMMDG00005020011.1"/>
</dbReference>
<accession>A0A667ZKQ7</accession>
<evidence type="ECO:0000256" key="1">
    <source>
        <dbReference type="ARBA" id="ARBA00004167"/>
    </source>
</evidence>
<evidence type="ECO:0000256" key="7">
    <source>
        <dbReference type="SAM" id="SignalP"/>
    </source>
</evidence>
<keyword evidence="3" id="KW-0130">Cell adhesion</keyword>
<keyword evidence="9" id="KW-1185">Reference proteome</keyword>
<comment type="subcellular location">
    <subcellularLocation>
        <location evidence="1">Membrane</location>
        <topology evidence="1">Single-pass membrane protein</topology>
    </subcellularLocation>
</comment>
<keyword evidence="7" id="KW-0732">Signal</keyword>
<reference evidence="8" key="3">
    <citation type="submission" date="2025-09" db="UniProtKB">
        <authorList>
            <consortium name="Ensembl"/>
        </authorList>
    </citation>
    <scope>IDENTIFICATION</scope>
</reference>
<dbReference type="SUPFAM" id="SSF52058">
    <property type="entry name" value="L domain-like"/>
    <property type="match status" value="1"/>
</dbReference>
<dbReference type="InterPro" id="IPR052313">
    <property type="entry name" value="GPIb-IX-V_Complex"/>
</dbReference>
<name>A0A667ZKQ7_9TELE</name>
<reference evidence="8" key="1">
    <citation type="submission" date="2019-06" db="EMBL/GenBank/DDBJ databases">
        <authorList>
            <consortium name="Wellcome Sanger Institute Data Sharing"/>
        </authorList>
    </citation>
    <scope>NUCLEOTIDE SEQUENCE [LARGE SCALE GENOMIC DNA]</scope>
</reference>
<organism evidence="8 9">
    <name type="scientific">Myripristis murdjan</name>
    <name type="common">pinecone soldierfish</name>
    <dbReference type="NCBI Taxonomy" id="586833"/>
    <lineage>
        <taxon>Eukaryota</taxon>
        <taxon>Metazoa</taxon>
        <taxon>Chordata</taxon>
        <taxon>Craniata</taxon>
        <taxon>Vertebrata</taxon>
        <taxon>Euteleostomi</taxon>
        <taxon>Actinopterygii</taxon>
        <taxon>Neopterygii</taxon>
        <taxon>Teleostei</taxon>
        <taxon>Neoteleostei</taxon>
        <taxon>Acanthomorphata</taxon>
        <taxon>Holocentriformes</taxon>
        <taxon>Holocentridae</taxon>
        <taxon>Myripristis</taxon>
    </lineage>
</organism>
<dbReference type="InterPro" id="IPR032675">
    <property type="entry name" value="LRR_dom_sf"/>
</dbReference>
<dbReference type="Gene3D" id="3.80.10.10">
    <property type="entry name" value="Ribonuclease Inhibitor"/>
    <property type="match status" value="1"/>
</dbReference>
<evidence type="ECO:0000256" key="5">
    <source>
        <dbReference type="ARBA" id="ARBA00023136"/>
    </source>
</evidence>
<evidence type="ECO:0000256" key="4">
    <source>
        <dbReference type="ARBA" id="ARBA00022989"/>
    </source>
</evidence>
<evidence type="ECO:0000256" key="2">
    <source>
        <dbReference type="ARBA" id="ARBA00022692"/>
    </source>
</evidence>
<dbReference type="AlphaFoldDB" id="A0A667ZKQ7"/>
<protein>
    <recommendedName>
        <fullName evidence="10">LRRNT domain-containing protein</fullName>
    </recommendedName>
</protein>
<evidence type="ECO:0000256" key="3">
    <source>
        <dbReference type="ARBA" id="ARBA00022889"/>
    </source>
</evidence>
<keyword evidence="2" id="KW-0812">Transmembrane</keyword>
<dbReference type="InParanoid" id="A0A667ZKQ7"/>
<evidence type="ECO:0000313" key="9">
    <source>
        <dbReference type="Proteomes" id="UP000472263"/>
    </source>
</evidence>
<sequence length="92" mass="10151">PKGPFLVFCLLLHGSEEICPSMCLCTSDMVSCSSSALTKLPQSLPSSSVSLDLSYNHLSWLGPGSFNGMPRLENLRMLYVLVKVDFKRNNLK</sequence>
<dbReference type="Proteomes" id="UP000472263">
    <property type="component" value="Chromosome 7"/>
</dbReference>
<reference evidence="8" key="2">
    <citation type="submission" date="2025-08" db="UniProtKB">
        <authorList>
            <consortium name="Ensembl"/>
        </authorList>
    </citation>
    <scope>IDENTIFICATION</scope>
</reference>
<evidence type="ECO:0008006" key="10">
    <source>
        <dbReference type="Google" id="ProtNLM"/>
    </source>
</evidence>
<keyword evidence="5" id="KW-0472">Membrane</keyword>
<feature type="signal peptide" evidence="7">
    <location>
        <begin position="1"/>
        <end position="17"/>
    </location>
</feature>
<feature type="chain" id="PRO_5025626125" description="LRRNT domain-containing protein" evidence="7">
    <location>
        <begin position="18"/>
        <end position="92"/>
    </location>
</feature>
<evidence type="ECO:0000256" key="6">
    <source>
        <dbReference type="ARBA" id="ARBA00023157"/>
    </source>
</evidence>